<dbReference type="Pfam" id="PF08891">
    <property type="entry name" value="YfcL"/>
    <property type="match status" value="1"/>
</dbReference>
<dbReference type="STRING" id="1127673.GLIP_0813"/>
<evidence type="ECO:0008006" key="3">
    <source>
        <dbReference type="Google" id="ProtNLM"/>
    </source>
</evidence>
<accession>K6Y9Y0</accession>
<sequence>MSQQPLEHFIQQAETQLDQVVDSGTDDELFIASYLHGHFSLIASQALNSEKADVATLDALLTNNLNDAFAQNELEPEDQKKVMTLWQSLLDA</sequence>
<proteinExistence type="predicted"/>
<dbReference type="RefSeq" id="WP_008843275.1">
    <property type="nucleotide sequence ID" value="NZ_BAEN01000021.1"/>
</dbReference>
<dbReference type="eggNOG" id="ENOG5031T26">
    <property type="taxonomic scope" value="Bacteria"/>
</dbReference>
<evidence type="ECO:0000313" key="2">
    <source>
        <dbReference type="Proteomes" id="UP000006334"/>
    </source>
</evidence>
<protein>
    <recommendedName>
        <fullName evidence="3">YfcL protein</fullName>
    </recommendedName>
</protein>
<evidence type="ECO:0000313" key="1">
    <source>
        <dbReference type="EMBL" id="GAC13458.1"/>
    </source>
</evidence>
<comment type="caution">
    <text evidence="1">The sequence shown here is derived from an EMBL/GenBank/DDBJ whole genome shotgun (WGS) entry which is preliminary data.</text>
</comment>
<reference evidence="1 2" key="1">
    <citation type="journal article" date="2017" name="Antonie Van Leeuwenhoek">
        <title>Rhizobium rhizosphaerae sp. nov., a novel species isolated from rice rhizosphere.</title>
        <authorList>
            <person name="Zhao J.J."/>
            <person name="Zhang J."/>
            <person name="Zhang R.J."/>
            <person name="Zhang C.W."/>
            <person name="Yin H.Q."/>
            <person name="Zhang X.X."/>
        </authorList>
    </citation>
    <scope>NUCLEOTIDE SEQUENCE [LARGE SCALE GENOMIC DNA]</scope>
    <source>
        <strain evidence="1 2">E3</strain>
    </source>
</reference>
<dbReference type="OrthoDB" id="5600394at2"/>
<name>K6Y9Y0_9ALTE</name>
<organism evidence="1 2">
    <name type="scientific">Aliiglaciecola lipolytica E3</name>
    <dbReference type="NCBI Taxonomy" id="1127673"/>
    <lineage>
        <taxon>Bacteria</taxon>
        <taxon>Pseudomonadati</taxon>
        <taxon>Pseudomonadota</taxon>
        <taxon>Gammaproteobacteria</taxon>
        <taxon>Alteromonadales</taxon>
        <taxon>Alteromonadaceae</taxon>
        <taxon>Aliiglaciecola</taxon>
    </lineage>
</organism>
<keyword evidence="2" id="KW-1185">Reference proteome</keyword>
<gene>
    <name evidence="1" type="ORF">GLIP_0813</name>
</gene>
<dbReference type="EMBL" id="BAEN01000021">
    <property type="protein sequence ID" value="GAC13458.1"/>
    <property type="molecule type" value="Genomic_DNA"/>
</dbReference>
<dbReference type="AlphaFoldDB" id="K6Y9Y0"/>
<dbReference type="Proteomes" id="UP000006334">
    <property type="component" value="Unassembled WGS sequence"/>
</dbReference>
<dbReference type="InterPro" id="IPR014987">
    <property type="entry name" value="UPF_YfcL"/>
</dbReference>